<protein>
    <submittedName>
        <fullName evidence="1">Uncharacterized protein</fullName>
    </submittedName>
</protein>
<organism evidence="1 2">
    <name type="scientific">Sphingomonas abietis</name>
    <dbReference type="NCBI Taxonomy" id="3012344"/>
    <lineage>
        <taxon>Bacteria</taxon>
        <taxon>Pseudomonadati</taxon>
        <taxon>Pseudomonadota</taxon>
        <taxon>Alphaproteobacteria</taxon>
        <taxon>Sphingomonadales</taxon>
        <taxon>Sphingomonadaceae</taxon>
        <taxon>Sphingomonas</taxon>
    </lineage>
</organism>
<gene>
    <name evidence="1" type="ORF">PBT88_02180</name>
</gene>
<name>A0ABY7NU38_9SPHN</name>
<reference evidence="1 2" key="1">
    <citation type="submission" date="2022-12" db="EMBL/GenBank/DDBJ databases">
        <title>Sphingomonas abieness sp. nov., an endophytic bacterium isolated from Abies koreana.</title>
        <authorList>
            <person name="Jiang L."/>
            <person name="Lee J."/>
        </authorList>
    </citation>
    <scope>NUCLEOTIDE SEQUENCE [LARGE SCALE GENOMIC DNA]</scope>
    <source>
        <strain evidence="2">PAMB 00755</strain>
    </source>
</reference>
<proteinExistence type="predicted"/>
<dbReference type="RefSeq" id="WP_270077608.1">
    <property type="nucleotide sequence ID" value="NZ_CP115174.1"/>
</dbReference>
<sequence length="57" mass="6560">MPQKLTRAERCRIGRHTPVPAHKQCDGDVHRGVCRYCRAPIMRTQATRIWFLSAVLA</sequence>
<dbReference type="EMBL" id="CP115174">
    <property type="protein sequence ID" value="WBO22971.1"/>
    <property type="molecule type" value="Genomic_DNA"/>
</dbReference>
<evidence type="ECO:0000313" key="1">
    <source>
        <dbReference type="EMBL" id="WBO22971.1"/>
    </source>
</evidence>
<keyword evidence="2" id="KW-1185">Reference proteome</keyword>
<evidence type="ECO:0000313" key="2">
    <source>
        <dbReference type="Proteomes" id="UP001210865"/>
    </source>
</evidence>
<dbReference type="Proteomes" id="UP001210865">
    <property type="component" value="Chromosome"/>
</dbReference>
<accession>A0ABY7NU38</accession>